<evidence type="ECO:0000259" key="3">
    <source>
        <dbReference type="PROSITE" id="PS01031"/>
    </source>
</evidence>
<dbReference type="InterPro" id="IPR031107">
    <property type="entry name" value="Small_HSP"/>
</dbReference>
<dbReference type="SUPFAM" id="SSF49764">
    <property type="entry name" value="HSP20-like chaperones"/>
    <property type="match status" value="1"/>
</dbReference>
<dbReference type="InterPro" id="IPR008978">
    <property type="entry name" value="HSP20-like_chaperone"/>
</dbReference>
<dbReference type="Proteomes" id="UP000191153">
    <property type="component" value="Unassembled WGS sequence"/>
</dbReference>
<evidence type="ECO:0000313" key="4">
    <source>
        <dbReference type="EMBL" id="SJZ55857.1"/>
    </source>
</evidence>
<gene>
    <name evidence="4" type="ORF">SAMN02745174_00920</name>
</gene>
<dbReference type="STRING" id="180163.SAMN02745174_00920"/>
<feature type="domain" description="SHSP" evidence="3">
    <location>
        <begin position="26"/>
        <end position="139"/>
    </location>
</feature>
<dbReference type="InterPro" id="IPR002068">
    <property type="entry name" value="A-crystallin/Hsp20_dom"/>
</dbReference>
<dbReference type="PROSITE" id="PS01031">
    <property type="entry name" value="SHSP"/>
    <property type="match status" value="1"/>
</dbReference>
<evidence type="ECO:0000256" key="2">
    <source>
        <dbReference type="RuleBase" id="RU003616"/>
    </source>
</evidence>
<dbReference type="OrthoDB" id="9811615at2"/>
<dbReference type="CDD" id="cd06464">
    <property type="entry name" value="ACD_sHsps-like"/>
    <property type="match status" value="1"/>
</dbReference>
<keyword evidence="5" id="KW-1185">Reference proteome</keyword>
<dbReference type="PANTHER" id="PTHR11527">
    <property type="entry name" value="HEAT-SHOCK PROTEIN 20 FAMILY MEMBER"/>
    <property type="match status" value="1"/>
</dbReference>
<dbReference type="RefSeq" id="WP_078693438.1">
    <property type="nucleotide sequence ID" value="NZ_FUWX01000006.1"/>
</dbReference>
<name>A0A1T4LMN3_9FUSO</name>
<dbReference type="Gene3D" id="2.60.40.790">
    <property type="match status" value="1"/>
</dbReference>
<sequence length="139" mass="16228">MDKNNPVEKFTNFFTELLEDKNPLEHIGKNIIPSMNLYETENKYVIEVCAPGISKEELKVKISASAIIISYFTKKIEDDSEKKFYSKREFIYKDFEKKSSIPENILKEQIVANFENGILTITLPKDLTKEEKEEEIEIL</sequence>
<reference evidence="4 5" key="1">
    <citation type="submission" date="2017-02" db="EMBL/GenBank/DDBJ databases">
        <authorList>
            <person name="Peterson S.W."/>
        </authorList>
    </citation>
    <scope>NUCLEOTIDE SEQUENCE [LARGE SCALE GENOMIC DNA]</scope>
    <source>
        <strain evidence="4 5">ATCC 700028</strain>
    </source>
</reference>
<proteinExistence type="inferred from homology"/>
<evidence type="ECO:0000313" key="5">
    <source>
        <dbReference type="Proteomes" id="UP000191153"/>
    </source>
</evidence>
<accession>A0A1T4LMN3</accession>
<comment type="similarity">
    <text evidence="1 2">Belongs to the small heat shock protein (HSP20) family.</text>
</comment>
<organism evidence="4 5">
    <name type="scientific">Cetobacterium ceti</name>
    <dbReference type="NCBI Taxonomy" id="180163"/>
    <lineage>
        <taxon>Bacteria</taxon>
        <taxon>Fusobacteriati</taxon>
        <taxon>Fusobacteriota</taxon>
        <taxon>Fusobacteriia</taxon>
        <taxon>Fusobacteriales</taxon>
        <taxon>Fusobacteriaceae</taxon>
        <taxon>Cetobacterium</taxon>
    </lineage>
</organism>
<evidence type="ECO:0000256" key="1">
    <source>
        <dbReference type="PROSITE-ProRule" id="PRU00285"/>
    </source>
</evidence>
<dbReference type="EMBL" id="FUWX01000006">
    <property type="protein sequence ID" value="SJZ55857.1"/>
    <property type="molecule type" value="Genomic_DNA"/>
</dbReference>
<protein>
    <submittedName>
        <fullName evidence="4">HSP20 family protein</fullName>
    </submittedName>
</protein>
<dbReference type="AlphaFoldDB" id="A0A1T4LMN3"/>
<dbReference type="Pfam" id="PF00011">
    <property type="entry name" value="HSP20"/>
    <property type="match status" value="1"/>
</dbReference>